<dbReference type="GO" id="GO:0005886">
    <property type="term" value="C:plasma membrane"/>
    <property type="evidence" value="ECO:0007669"/>
    <property type="project" value="UniProtKB-SubCell"/>
</dbReference>
<evidence type="ECO:0000256" key="5">
    <source>
        <dbReference type="ARBA" id="ARBA00023136"/>
    </source>
</evidence>
<evidence type="ECO:0000313" key="8">
    <source>
        <dbReference type="EMBL" id="VEF09542.1"/>
    </source>
</evidence>
<dbReference type="PIRSF" id="PIRSF006483">
    <property type="entry name" value="Membrane_protein_YitT"/>
    <property type="match status" value="1"/>
</dbReference>
<dbReference type="Gene3D" id="3.30.70.120">
    <property type="match status" value="1"/>
</dbReference>
<evidence type="ECO:0000256" key="4">
    <source>
        <dbReference type="ARBA" id="ARBA00022989"/>
    </source>
</evidence>
<evidence type="ECO:0000259" key="7">
    <source>
        <dbReference type="Pfam" id="PF10035"/>
    </source>
</evidence>
<evidence type="ECO:0000313" key="9">
    <source>
        <dbReference type="Proteomes" id="UP000269903"/>
    </source>
</evidence>
<evidence type="ECO:0000256" key="2">
    <source>
        <dbReference type="ARBA" id="ARBA00022475"/>
    </source>
</evidence>
<feature type="transmembrane region" description="Helical" evidence="6">
    <location>
        <begin position="178"/>
        <end position="199"/>
    </location>
</feature>
<feature type="transmembrane region" description="Helical" evidence="6">
    <location>
        <begin position="12"/>
        <end position="30"/>
    </location>
</feature>
<dbReference type="InterPro" id="IPR003740">
    <property type="entry name" value="YitT"/>
</dbReference>
<name>A0A2X4CD16_STRSZ</name>
<dbReference type="InterPro" id="IPR051461">
    <property type="entry name" value="UPF0750_membrane"/>
</dbReference>
<evidence type="ECO:0000256" key="3">
    <source>
        <dbReference type="ARBA" id="ARBA00022692"/>
    </source>
</evidence>
<dbReference type="RefSeq" id="WP_012678700.1">
    <property type="nucleotide sequence ID" value="NC_012470.1"/>
</dbReference>
<dbReference type="Pfam" id="PF10035">
    <property type="entry name" value="DUF2179"/>
    <property type="match status" value="1"/>
</dbReference>
<feature type="transmembrane region" description="Helical" evidence="6">
    <location>
        <begin position="42"/>
        <end position="68"/>
    </location>
</feature>
<keyword evidence="5 6" id="KW-0472">Membrane</keyword>
<evidence type="ECO:0000256" key="6">
    <source>
        <dbReference type="SAM" id="Phobius"/>
    </source>
</evidence>
<dbReference type="InterPro" id="IPR015867">
    <property type="entry name" value="N-reg_PII/ATP_PRibTrfase_C"/>
</dbReference>
<keyword evidence="2" id="KW-1003">Cell membrane</keyword>
<dbReference type="CDD" id="cd16380">
    <property type="entry name" value="YitT_C"/>
    <property type="match status" value="1"/>
</dbReference>
<keyword evidence="3 6" id="KW-0812">Transmembrane</keyword>
<dbReference type="STRING" id="1051072.SeseC_02536"/>
<evidence type="ECO:0000256" key="1">
    <source>
        <dbReference type="ARBA" id="ARBA00004651"/>
    </source>
</evidence>
<dbReference type="PANTHER" id="PTHR33545">
    <property type="entry name" value="UPF0750 MEMBRANE PROTEIN YITT-RELATED"/>
    <property type="match status" value="1"/>
</dbReference>
<feature type="transmembrane region" description="Helical" evidence="6">
    <location>
        <begin position="153"/>
        <end position="172"/>
    </location>
</feature>
<feature type="domain" description="DUF2179" evidence="7">
    <location>
        <begin position="224"/>
        <end position="276"/>
    </location>
</feature>
<dbReference type="Proteomes" id="UP000269903">
    <property type="component" value="Chromosome"/>
</dbReference>
<sequence length="304" mass="33586">MTNLDKWHRVRELLLIAVGVAIYTFGFVNFNMANELAEGGVAGITLILHAHFGINPAYSSLLFNLPLFMLGAKIFGRRSLALTIYGTVLMSVFIWLWQKVPMELGLENDMMLVAVVAGLFAGIGSGLVFRYGATTGGTDIIARIAEEKFGAKLGQTLLFVDALVLTASLTYVDLKHMLYTLVASFVFSQMISVVQNGGYTIRGMIIITKQSQAAAQAILTEINRGVTYLKGQGAYSGHDYNIMYVTLNPTEVREVKRILAELDPDAFISIIDVDEVISSDFKIRRKNFDKPIEKALQKKSNMLK</sequence>
<protein>
    <submittedName>
        <fullName evidence="8">Transporter</fullName>
    </submittedName>
</protein>
<dbReference type="InterPro" id="IPR019264">
    <property type="entry name" value="DUF2179"/>
</dbReference>
<proteinExistence type="predicted"/>
<dbReference type="PANTHER" id="PTHR33545:SF10">
    <property type="entry name" value="UPF0750 MEMBRANE PROTEIN YPJC"/>
    <property type="match status" value="1"/>
</dbReference>
<keyword evidence="4 6" id="KW-1133">Transmembrane helix</keyword>
<comment type="subcellular location">
    <subcellularLocation>
        <location evidence="1">Cell membrane</location>
        <topology evidence="1">Multi-pass membrane protein</topology>
    </subcellularLocation>
</comment>
<dbReference type="AlphaFoldDB" id="A0A2X4CD16"/>
<dbReference type="OMA" id="PFYYLAF"/>
<feature type="transmembrane region" description="Helical" evidence="6">
    <location>
        <begin position="80"/>
        <end position="98"/>
    </location>
</feature>
<feature type="transmembrane region" description="Helical" evidence="6">
    <location>
        <begin position="110"/>
        <end position="132"/>
    </location>
</feature>
<reference evidence="8 9" key="1">
    <citation type="submission" date="2018-12" db="EMBL/GenBank/DDBJ databases">
        <authorList>
            <consortium name="Pathogen Informatics"/>
        </authorList>
    </citation>
    <scope>NUCLEOTIDE SEQUENCE [LARGE SCALE GENOMIC DNA]</scope>
    <source>
        <strain evidence="8 9">NCTC6180</strain>
    </source>
</reference>
<dbReference type="Pfam" id="PF02588">
    <property type="entry name" value="YitT_membrane"/>
    <property type="match status" value="1"/>
</dbReference>
<dbReference type="EMBL" id="LR134317">
    <property type="protein sequence ID" value="VEF09542.1"/>
    <property type="molecule type" value="Genomic_DNA"/>
</dbReference>
<gene>
    <name evidence="8" type="ORF">NCTC6180_02002</name>
</gene>
<accession>A0A2X4CD16</accession>
<organism evidence="8 9">
    <name type="scientific">Streptococcus equi subsp. zooepidemicus</name>
    <dbReference type="NCBI Taxonomy" id="40041"/>
    <lineage>
        <taxon>Bacteria</taxon>
        <taxon>Bacillati</taxon>
        <taxon>Bacillota</taxon>
        <taxon>Bacilli</taxon>
        <taxon>Lactobacillales</taxon>
        <taxon>Streptococcaceae</taxon>
        <taxon>Streptococcus</taxon>
    </lineage>
</organism>